<proteinExistence type="predicted"/>
<sequence>METEADETFLQTLDALVPLRIVELADYPPSARQRLAMETVDTISVQADAITRREHGTDIRSQRRTVLTAIVTGLAIGAYEPGGVNFCGRHWEVRRD</sequence>
<comment type="caution">
    <text evidence="1">The sequence shown here is derived from an EMBL/GenBank/DDBJ whole genome shotgun (WGS) entry which is preliminary data.</text>
</comment>
<name>A0ABV9XWE4_9PSEU</name>
<keyword evidence="2" id="KW-1185">Reference proteome</keyword>
<evidence type="ECO:0000313" key="1">
    <source>
        <dbReference type="EMBL" id="MFC5053682.1"/>
    </source>
</evidence>
<dbReference type="Proteomes" id="UP001595833">
    <property type="component" value="Unassembled WGS sequence"/>
</dbReference>
<reference evidence="2" key="1">
    <citation type="journal article" date="2019" name="Int. J. Syst. Evol. Microbiol.">
        <title>The Global Catalogue of Microorganisms (GCM) 10K type strain sequencing project: providing services to taxonomists for standard genome sequencing and annotation.</title>
        <authorList>
            <consortium name="The Broad Institute Genomics Platform"/>
            <consortium name="The Broad Institute Genome Sequencing Center for Infectious Disease"/>
            <person name="Wu L."/>
            <person name="Ma J."/>
        </authorList>
    </citation>
    <scope>NUCLEOTIDE SEQUENCE [LARGE SCALE GENOMIC DNA]</scope>
    <source>
        <strain evidence="2">KCTC 12848</strain>
    </source>
</reference>
<accession>A0ABV9XWE4</accession>
<protein>
    <submittedName>
        <fullName evidence="1">Uncharacterized protein</fullName>
    </submittedName>
</protein>
<organism evidence="1 2">
    <name type="scientific">Saccharothrix xinjiangensis</name>
    <dbReference type="NCBI Taxonomy" id="204798"/>
    <lineage>
        <taxon>Bacteria</taxon>
        <taxon>Bacillati</taxon>
        <taxon>Actinomycetota</taxon>
        <taxon>Actinomycetes</taxon>
        <taxon>Pseudonocardiales</taxon>
        <taxon>Pseudonocardiaceae</taxon>
        <taxon>Saccharothrix</taxon>
    </lineage>
</organism>
<dbReference type="EMBL" id="JBHSJB010000007">
    <property type="protein sequence ID" value="MFC5053682.1"/>
    <property type="molecule type" value="Genomic_DNA"/>
</dbReference>
<gene>
    <name evidence="1" type="ORF">ACFPFM_07910</name>
</gene>
<evidence type="ECO:0000313" key="2">
    <source>
        <dbReference type="Proteomes" id="UP001595833"/>
    </source>
</evidence>
<dbReference type="RefSeq" id="WP_344036547.1">
    <property type="nucleotide sequence ID" value="NZ_BAAAKE010000005.1"/>
</dbReference>